<evidence type="ECO:0000256" key="5">
    <source>
        <dbReference type="ARBA" id="ARBA00022692"/>
    </source>
</evidence>
<proteinExistence type="predicted"/>
<comment type="subcellular location">
    <subcellularLocation>
        <location evidence="1">Cell outer membrane</location>
        <topology evidence="1">Multi-pass membrane protein</topology>
    </subcellularLocation>
</comment>
<dbReference type="InterPro" id="IPR023614">
    <property type="entry name" value="Porin_dom_sf"/>
</dbReference>
<reference evidence="13 14" key="1">
    <citation type="submission" date="2020-02" db="EMBL/GenBank/DDBJ databases">
        <title>Ideonella bacterium strain TBM-1.</title>
        <authorList>
            <person name="Chen W.-M."/>
        </authorList>
    </citation>
    <scope>NUCLEOTIDE SEQUENCE [LARGE SCALE GENOMIC DNA]</scope>
    <source>
        <strain evidence="13 14">TBM-1</strain>
    </source>
</reference>
<dbReference type="InterPro" id="IPR050298">
    <property type="entry name" value="Gram-neg_bact_OMP"/>
</dbReference>
<evidence type="ECO:0000256" key="7">
    <source>
        <dbReference type="ARBA" id="ARBA00023065"/>
    </source>
</evidence>
<evidence type="ECO:0000256" key="6">
    <source>
        <dbReference type="ARBA" id="ARBA00022729"/>
    </source>
</evidence>
<feature type="domain" description="Porin" evidence="12">
    <location>
        <begin position="9"/>
        <end position="307"/>
    </location>
</feature>
<dbReference type="InterPro" id="IPR033900">
    <property type="entry name" value="Gram_neg_porin_domain"/>
</dbReference>
<feature type="chain" id="PRO_5028832446" evidence="11">
    <location>
        <begin position="21"/>
        <end position="330"/>
    </location>
</feature>
<dbReference type="GO" id="GO:0009279">
    <property type="term" value="C:cell outer membrane"/>
    <property type="evidence" value="ECO:0007669"/>
    <property type="project" value="UniProtKB-SubCell"/>
</dbReference>
<keyword evidence="4" id="KW-1134">Transmembrane beta strand</keyword>
<evidence type="ECO:0000313" key="14">
    <source>
        <dbReference type="Proteomes" id="UP000484255"/>
    </source>
</evidence>
<dbReference type="PANTHER" id="PTHR34501">
    <property type="entry name" value="PROTEIN YDDL-RELATED"/>
    <property type="match status" value="1"/>
</dbReference>
<dbReference type="Pfam" id="PF13609">
    <property type="entry name" value="Porin_4"/>
    <property type="match status" value="1"/>
</dbReference>
<dbReference type="Gene3D" id="2.40.160.10">
    <property type="entry name" value="Porin"/>
    <property type="match status" value="1"/>
</dbReference>
<feature type="signal peptide" evidence="11">
    <location>
        <begin position="1"/>
        <end position="20"/>
    </location>
</feature>
<dbReference type="GO" id="GO:0006811">
    <property type="term" value="P:monoatomic ion transport"/>
    <property type="evidence" value="ECO:0007669"/>
    <property type="project" value="UniProtKB-KW"/>
</dbReference>
<keyword evidence="3" id="KW-0813">Transport</keyword>
<evidence type="ECO:0000256" key="1">
    <source>
        <dbReference type="ARBA" id="ARBA00004571"/>
    </source>
</evidence>
<dbReference type="RefSeq" id="WP_163456675.1">
    <property type="nucleotide sequence ID" value="NZ_JAAGOH010000005.1"/>
</dbReference>
<name>A0A7C9PGI8_9BURK</name>
<keyword evidence="14" id="KW-1185">Reference proteome</keyword>
<evidence type="ECO:0000256" key="3">
    <source>
        <dbReference type="ARBA" id="ARBA00022448"/>
    </source>
</evidence>
<evidence type="ECO:0000256" key="2">
    <source>
        <dbReference type="ARBA" id="ARBA00011233"/>
    </source>
</evidence>
<sequence length="330" mass="33058">MKKALIPAAVMLTLAGAAQAQVAVYGLIDLSYGKNDIYPGIEAVNDGKASFYSGGDGNHGNSTSRFGIKGSMDVGSGYKANFKLESAGIDSTGNVGTPFFARQAWAGLSGSFGEIRAGRQDSVAFQTMIGFDANGAANAASAWGNAGVGPWAPGRQIGVGQYISPNMGGVTVMASLQVEGDAMAQAGGTTGKANAGLGVTYAAGPVAAAVAYQGKTVKAGEDFMSVAGSYDFGAAKVALTYTDGGDVAKGGSGAGYGLSISAPVGGFTVGLLYGENSDTDAKATEVFINREVLKGTYAYVDFGQAKNAPGSTSTAGKTKSAYAAGMIFTF</sequence>
<evidence type="ECO:0000256" key="11">
    <source>
        <dbReference type="SAM" id="SignalP"/>
    </source>
</evidence>
<keyword evidence="8" id="KW-0626">Porin</keyword>
<keyword evidence="9" id="KW-0472">Membrane</keyword>
<keyword evidence="5" id="KW-0812">Transmembrane</keyword>
<dbReference type="AlphaFoldDB" id="A0A7C9PGI8"/>
<evidence type="ECO:0000256" key="9">
    <source>
        <dbReference type="ARBA" id="ARBA00023136"/>
    </source>
</evidence>
<evidence type="ECO:0000256" key="10">
    <source>
        <dbReference type="ARBA" id="ARBA00023237"/>
    </source>
</evidence>
<keyword evidence="7" id="KW-0406">Ion transport</keyword>
<dbReference type="CDD" id="cd00342">
    <property type="entry name" value="gram_neg_porins"/>
    <property type="match status" value="1"/>
</dbReference>
<dbReference type="Proteomes" id="UP000484255">
    <property type="component" value="Unassembled WGS sequence"/>
</dbReference>
<comment type="caution">
    <text evidence="13">The sequence shown here is derived from an EMBL/GenBank/DDBJ whole genome shotgun (WGS) entry which is preliminary data.</text>
</comment>
<accession>A0A7C9PGI8</accession>
<comment type="subunit">
    <text evidence="2">Homotrimer.</text>
</comment>
<protein>
    <submittedName>
        <fullName evidence="13">Porin</fullName>
    </submittedName>
</protein>
<dbReference type="GO" id="GO:0015288">
    <property type="term" value="F:porin activity"/>
    <property type="evidence" value="ECO:0007669"/>
    <property type="project" value="UniProtKB-KW"/>
</dbReference>
<evidence type="ECO:0000259" key="12">
    <source>
        <dbReference type="Pfam" id="PF13609"/>
    </source>
</evidence>
<organism evidence="13 14">
    <name type="scientific">Ideonella livida</name>
    <dbReference type="NCBI Taxonomy" id="2707176"/>
    <lineage>
        <taxon>Bacteria</taxon>
        <taxon>Pseudomonadati</taxon>
        <taxon>Pseudomonadota</taxon>
        <taxon>Betaproteobacteria</taxon>
        <taxon>Burkholderiales</taxon>
        <taxon>Sphaerotilaceae</taxon>
        <taxon>Ideonella</taxon>
    </lineage>
</organism>
<keyword evidence="6 11" id="KW-0732">Signal</keyword>
<gene>
    <name evidence="13" type="ORF">G3A44_06435</name>
</gene>
<dbReference type="PRINTS" id="PR00184">
    <property type="entry name" value="NEISSPPORIN"/>
</dbReference>
<evidence type="ECO:0000256" key="4">
    <source>
        <dbReference type="ARBA" id="ARBA00022452"/>
    </source>
</evidence>
<dbReference type="SUPFAM" id="SSF56935">
    <property type="entry name" value="Porins"/>
    <property type="match status" value="1"/>
</dbReference>
<evidence type="ECO:0000313" key="13">
    <source>
        <dbReference type="EMBL" id="NDY90830.1"/>
    </source>
</evidence>
<keyword evidence="10" id="KW-0998">Cell outer membrane</keyword>
<dbReference type="GO" id="GO:0046930">
    <property type="term" value="C:pore complex"/>
    <property type="evidence" value="ECO:0007669"/>
    <property type="project" value="UniProtKB-KW"/>
</dbReference>
<dbReference type="PANTHER" id="PTHR34501:SF9">
    <property type="entry name" value="MAJOR OUTER MEMBRANE PROTEIN P.IA"/>
    <property type="match status" value="1"/>
</dbReference>
<dbReference type="InterPro" id="IPR002299">
    <property type="entry name" value="Porin_Neis"/>
</dbReference>
<dbReference type="EMBL" id="JAAGOH010000005">
    <property type="protein sequence ID" value="NDY90830.1"/>
    <property type="molecule type" value="Genomic_DNA"/>
</dbReference>
<evidence type="ECO:0000256" key="8">
    <source>
        <dbReference type="ARBA" id="ARBA00023114"/>
    </source>
</evidence>